<evidence type="ECO:0000313" key="5">
    <source>
        <dbReference type="EMBL" id="WAR15279.1"/>
    </source>
</evidence>
<dbReference type="Proteomes" id="UP001164746">
    <property type="component" value="Chromosome 9"/>
</dbReference>
<evidence type="ECO:0000313" key="6">
    <source>
        <dbReference type="Proteomes" id="UP001164746"/>
    </source>
</evidence>
<dbReference type="SUPFAM" id="SSF57845">
    <property type="entry name" value="B-box zinc-binding domain"/>
    <property type="match status" value="1"/>
</dbReference>
<dbReference type="Gene3D" id="3.10.20.90">
    <property type="entry name" value="Phosphatidylinositol 3-kinase Catalytic Subunit, Chain A, domain 1"/>
    <property type="match status" value="1"/>
</dbReference>
<proteinExistence type="predicted"/>
<keyword evidence="6" id="KW-1185">Reference proteome</keyword>
<dbReference type="EMBL" id="CP111020">
    <property type="protein sequence ID" value="WAR15279.1"/>
    <property type="molecule type" value="Genomic_DNA"/>
</dbReference>
<keyword evidence="2" id="KW-0479">Metal-binding</keyword>
<keyword evidence="1" id="KW-0378">Hydrolase</keyword>
<organism evidence="5 6">
    <name type="scientific">Mya arenaria</name>
    <name type="common">Soft-shell clam</name>
    <dbReference type="NCBI Taxonomy" id="6604"/>
    <lineage>
        <taxon>Eukaryota</taxon>
        <taxon>Metazoa</taxon>
        <taxon>Spiralia</taxon>
        <taxon>Lophotrochozoa</taxon>
        <taxon>Mollusca</taxon>
        <taxon>Bivalvia</taxon>
        <taxon>Autobranchia</taxon>
        <taxon>Heteroconchia</taxon>
        <taxon>Euheterodonta</taxon>
        <taxon>Imparidentia</taxon>
        <taxon>Neoheterodontei</taxon>
        <taxon>Myida</taxon>
        <taxon>Myoidea</taxon>
        <taxon>Myidae</taxon>
        <taxon>Mya</taxon>
    </lineage>
</organism>
<dbReference type="SUPFAM" id="SSF143791">
    <property type="entry name" value="DUSP-like"/>
    <property type="match status" value="1"/>
</dbReference>
<feature type="domain" description="DUSP" evidence="4">
    <location>
        <begin position="312"/>
        <end position="422"/>
    </location>
</feature>
<dbReference type="InterPro" id="IPR047153">
    <property type="entry name" value="TRIM45/56/19-like"/>
</dbReference>
<dbReference type="PROSITE" id="PS51283">
    <property type="entry name" value="DUSP"/>
    <property type="match status" value="1"/>
</dbReference>
<keyword evidence="2" id="KW-0863">Zinc-finger</keyword>
<dbReference type="CDD" id="cd19757">
    <property type="entry name" value="Bbox1"/>
    <property type="match status" value="1"/>
</dbReference>
<gene>
    <name evidence="5" type="ORF">MAR_005384</name>
</gene>
<evidence type="ECO:0000259" key="4">
    <source>
        <dbReference type="PROSITE" id="PS51283"/>
    </source>
</evidence>
<sequence length="492" mass="55784">MHTRSETSKIIGYCNDCKGYLCDICYQTHTKAKAFRHHAIDKGATAKQNADKEVGSLGNLDIHEQICKQHNDEKTSLFCRKHMAVICGRCLIQKHLNCENQLVDLIEVSHPSIDRLNGIRHELEVILGDAQCLENKVSVSREKNTSAKDENVKAVRDFRKDIENYLNKIQSNVENEITQVHAKNESKLTAQLKTCLEVKETALRKQQQIDSIVQKNLKSTLYVTNESLGTEIAALKQTLNEALRKSMGPLYEFKKNDVIQNLILTDNALGTIEDVHTGSDELTQTITRKQEHLQDTIYGSAGNIAPKSVTVPQVEEQKSFISTQLQRPLIKGETWNVLDVKWFKQWKSYVGYDSRDNYNVGDECANPGPIDNSSLLEENTKTIKKHLIDDLDYTLVPSEAWTALVSWYSITDHQEPLPRKVIVEGYLKSEMLLMFNIKSGTEVRLWNRYMTNMYEPLTNDENTLMDAGLYSGQTIEGTTVMAPVACKGRGEE</sequence>
<dbReference type="Gene3D" id="3.30.2230.10">
    <property type="entry name" value="DUSP-like"/>
    <property type="match status" value="1"/>
</dbReference>
<protein>
    <submittedName>
        <fullName evidence="5">UBP15-like protein</fullName>
    </submittedName>
</protein>
<dbReference type="PANTHER" id="PTHR25462">
    <property type="entry name" value="BONUS, ISOFORM C-RELATED"/>
    <property type="match status" value="1"/>
</dbReference>
<keyword evidence="1" id="KW-0645">Protease</keyword>
<dbReference type="InterPro" id="IPR035927">
    <property type="entry name" value="DUSP-like_sf"/>
</dbReference>
<dbReference type="Pfam" id="PF06337">
    <property type="entry name" value="DUSP"/>
    <property type="match status" value="1"/>
</dbReference>
<dbReference type="SMART" id="SM00695">
    <property type="entry name" value="DUSP"/>
    <property type="match status" value="1"/>
</dbReference>
<evidence type="ECO:0000256" key="2">
    <source>
        <dbReference type="PROSITE-ProRule" id="PRU00024"/>
    </source>
</evidence>
<evidence type="ECO:0000256" key="1">
    <source>
        <dbReference type="ARBA" id="ARBA00022670"/>
    </source>
</evidence>
<dbReference type="InterPro" id="IPR000315">
    <property type="entry name" value="Znf_B-box"/>
</dbReference>
<feature type="domain" description="B box-type" evidence="3">
    <location>
        <begin position="62"/>
        <end position="105"/>
    </location>
</feature>
<accession>A0ABY7F272</accession>
<dbReference type="PANTHER" id="PTHR25462:SF296">
    <property type="entry name" value="MEIOTIC P26, ISOFORM F"/>
    <property type="match status" value="1"/>
</dbReference>
<dbReference type="Pfam" id="PF14836">
    <property type="entry name" value="Ubiquitin_3"/>
    <property type="match status" value="1"/>
</dbReference>
<reference evidence="5" key="1">
    <citation type="submission" date="2022-11" db="EMBL/GenBank/DDBJ databases">
        <title>Centuries of genome instability and evolution in soft-shell clam transmissible cancer (bioRxiv).</title>
        <authorList>
            <person name="Hart S.F.M."/>
            <person name="Yonemitsu M.A."/>
            <person name="Giersch R.M."/>
            <person name="Beal B.F."/>
            <person name="Arriagada G."/>
            <person name="Davis B.W."/>
            <person name="Ostrander E.A."/>
            <person name="Goff S.P."/>
            <person name="Metzger M.J."/>
        </authorList>
    </citation>
    <scope>NUCLEOTIDE SEQUENCE</scope>
    <source>
        <strain evidence="5">MELC-2E11</strain>
        <tissue evidence="5">Siphon/mantle</tissue>
    </source>
</reference>
<dbReference type="InterPro" id="IPR006615">
    <property type="entry name" value="Pept_C19_DUSP"/>
</dbReference>
<dbReference type="InterPro" id="IPR028135">
    <property type="entry name" value="Ub_USP-typ"/>
</dbReference>
<name>A0ABY7F272_MYAAR</name>
<dbReference type="Gene3D" id="3.30.160.60">
    <property type="entry name" value="Classic Zinc Finger"/>
    <property type="match status" value="1"/>
</dbReference>
<keyword evidence="2" id="KW-0862">Zinc</keyword>
<dbReference type="PROSITE" id="PS50119">
    <property type="entry name" value="ZF_BBOX"/>
    <property type="match status" value="1"/>
</dbReference>
<dbReference type="CDD" id="cd19756">
    <property type="entry name" value="Bbox2"/>
    <property type="match status" value="1"/>
</dbReference>
<evidence type="ECO:0000259" key="3">
    <source>
        <dbReference type="PROSITE" id="PS50119"/>
    </source>
</evidence>